<dbReference type="Gene3D" id="2.60.120.620">
    <property type="entry name" value="q2cbj1_9rhob like domain"/>
    <property type="match status" value="1"/>
</dbReference>
<evidence type="ECO:0000256" key="1">
    <source>
        <dbReference type="ARBA" id="ARBA00022737"/>
    </source>
</evidence>
<dbReference type="PANTHER" id="PTHR45586">
    <property type="entry name" value="TPR REPEAT-CONTAINING PROTEIN PA4667"/>
    <property type="match status" value="1"/>
</dbReference>
<dbReference type="InterPro" id="IPR012668">
    <property type="entry name" value="CHP02466"/>
</dbReference>
<protein>
    <submittedName>
        <fullName evidence="4">Tetratricopeptide repeat protein</fullName>
    </submittedName>
</protein>
<proteinExistence type="predicted"/>
<dbReference type="Pfam" id="PF14559">
    <property type="entry name" value="TPR_19"/>
    <property type="match status" value="1"/>
</dbReference>
<dbReference type="PROSITE" id="PS50293">
    <property type="entry name" value="TPR_REGION"/>
    <property type="match status" value="1"/>
</dbReference>
<dbReference type="RefSeq" id="WP_128351241.1">
    <property type="nucleotide sequence ID" value="NZ_RSFE01000001.1"/>
</dbReference>
<gene>
    <name evidence="4" type="ORF">EGC76_01470</name>
</gene>
<dbReference type="EMBL" id="RSFE01000001">
    <property type="protein sequence ID" value="RWU12912.1"/>
    <property type="molecule type" value="Genomic_DNA"/>
</dbReference>
<sequence>MADIQKLFQQAVASFRAGQFSSAEQQFRHLVRFNAKHPDVLHVLALCLQNQHQPKAAADYLKTSLKYNPTHAPSRKSLISLYIQQGNYAGAQTECDTLREQQPQQFEPYLLQAQLYRTMGLTDEALQAIEKARQRLAKPLPIVDYYLACIHYDLAQYEQTEAILQNLVSQIPEYIDAHVALNKLYWEHGPQEKFLTSLTKALEKLPQSRQLRYSLAAHLLMSNQPQACLESCEATLKDLPDGAEFLHLKGSAFMRLEKLDNAVAAYEQALQLQPDVLRHRIDYATSMMRMGKYETALTNLKAVEKLHPHSQEALAYKALCLHALGRAEADALNNYDQFVKIIPLQAPKTYANTEQFMAELAQALQGLHKTQQQPLDQSVRNGTQTVGNLFAQKFPIIAEFEAMIEAAATQYVKGLPDSSSHPFLQRKSHGTRFTGAWSVRLAEKGFHSNHVHPEGWISCCTYIQLPQQVQPDDATKAGWIQFGDPGMQLPNVEPKVHAVCPKVGYCVFFPSYFFHGTVPFQGDGIRMTAPCDISPAW</sequence>
<evidence type="ECO:0000313" key="5">
    <source>
        <dbReference type="Proteomes" id="UP000288789"/>
    </source>
</evidence>
<evidence type="ECO:0000313" key="4">
    <source>
        <dbReference type="EMBL" id="RWU12912.1"/>
    </source>
</evidence>
<dbReference type="Pfam" id="PF13759">
    <property type="entry name" value="2OG-FeII_Oxy_5"/>
    <property type="match status" value="1"/>
</dbReference>
<name>A0A443Z7K2_9GAMM</name>
<evidence type="ECO:0000256" key="2">
    <source>
        <dbReference type="ARBA" id="ARBA00022803"/>
    </source>
</evidence>
<dbReference type="InterPro" id="IPR051012">
    <property type="entry name" value="CellSynth/LPSAsmb/PSIAsmb"/>
</dbReference>
<keyword evidence="2 3" id="KW-0802">TPR repeat</keyword>
<organism evidence="4 5">
    <name type="scientific">Pseudidiomarina gelatinasegens</name>
    <dbReference type="NCBI Taxonomy" id="2487740"/>
    <lineage>
        <taxon>Bacteria</taxon>
        <taxon>Pseudomonadati</taxon>
        <taxon>Pseudomonadota</taxon>
        <taxon>Gammaproteobacteria</taxon>
        <taxon>Alteromonadales</taxon>
        <taxon>Idiomarinaceae</taxon>
        <taxon>Pseudidiomarina</taxon>
    </lineage>
</organism>
<keyword evidence="1" id="KW-0677">Repeat</keyword>
<dbReference type="OrthoDB" id="549777at2"/>
<dbReference type="Gene3D" id="1.25.40.10">
    <property type="entry name" value="Tetratricopeptide repeat domain"/>
    <property type="match status" value="4"/>
</dbReference>
<dbReference type="SUPFAM" id="SSF48452">
    <property type="entry name" value="TPR-like"/>
    <property type="match status" value="1"/>
</dbReference>
<feature type="repeat" description="TPR" evidence="3">
    <location>
        <begin position="243"/>
        <end position="276"/>
    </location>
</feature>
<comment type="caution">
    <text evidence="4">The sequence shown here is derived from an EMBL/GenBank/DDBJ whole genome shotgun (WGS) entry which is preliminary data.</text>
</comment>
<dbReference type="Proteomes" id="UP000288789">
    <property type="component" value="Unassembled WGS sequence"/>
</dbReference>
<dbReference type="PANTHER" id="PTHR45586:SF1">
    <property type="entry name" value="LIPOPOLYSACCHARIDE ASSEMBLY PROTEIN B"/>
    <property type="match status" value="1"/>
</dbReference>
<dbReference type="InterPro" id="IPR011990">
    <property type="entry name" value="TPR-like_helical_dom_sf"/>
</dbReference>
<dbReference type="Pfam" id="PF13432">
    <property type="entry name" value="TPR_16"/>
    <property type="match status" value="1"/>
</dbReference>
<keyword evidence="5" id="KW-1185">Reference proteome</keyword>
<dbReference type="PROSITE" id="PS50005">
    <property type="entry name" value="TPR"/>
    <property type="match status" value="1"/>
</dbReference>
<dbReference type="SMART" id="SM00028">
    <property type="entry name" value="TPR"/>
    <property type="match status" value="6"/>
</dbReference>
<accession>A0A443Z7K2</accession>
<evidence type="ECO:0000256" key="3">
    <source>
        <dbReference type="PROSITE-ProRule" id="PRU00339"/>
    </source>
</evidence>
<dbReference type="Pfam" id="PF13181">
    <property type="entry name" value="TPR_8"/>
    <property type="match status" value="1"/>
</dbReference>
<dbReference type="InterPro" id="IPR019734">
    <property type="entry name" value="TPR_rpt"/>
</dbReference>
<dbReference type="AlphaFoldDB" id="A0A443Z7K2"/>
<reference evidence="4 5" key="1">
    <citation type="submission" date="2018-12" db="EMBL/GenBank/DDBJ databases">
        <authorList>
            <person name="Li A."/>
            <person name="Zhang M."/>
            <person name="Zhu H."/>
        </authorList>
    </citation>
    <scope>NUCLEOTIDE SEQUENCE [LARGE SCALE GENOMIC DNA]</scope>
    <source>
        <strain evidence="4 5">R04H25</strain>
    </source>
</reference>